<name>A0ACB9G647_CICIN</name>
<keyword evidence="2" id="KW-1185">Reference proteome</keyword>
<evidence type="ECO:0000313" key="2">
    <source>
        <dbReference type="Proteomes" id="UP001055811"/>
    </source>
</evidence>
<comment type="caution">
    <text evidence="1">The sequence shown here is derived from an EMBL/GenBank/DDBJ whole genome shotgun (WGS) entry which is preliminary data.</text>
</comment>
<reference evidence="1 2" key="2">
    <citation type="journal article" date="2022" name="Mol. Ecol. Resour.">
        <title>The genomes of chicory, endive, great burdock and yacon provide insights into Asteraceae paleo-polyploidization history and plant inulin production.</title>
        <authorList>
            <person name="Fan W."/>
            <person name="Wang S."/>
            <person name="Wang H."/>
            <person name="Wang A."/>
            <person name="Jiang F."/>
            <person name="Liu H."/>
            <person name="Zhao H."/>
            <person name="Xu D."/>
            <person name="Zhang Y."/>
        </authorList>
    </citation>
    <scope>NUCLEOTIDE SEQUENCE [LARGE SCALE GENOMIC DNA]</scope>
    <source>
        <strain evidence="2">cv. Punajuju</strain>
        <tissue evidence="1">Leaves</tissue>
    </source>
</reference>
<proteinExistence type="predicted"/>
<reference evidence="2" key="1">
    <citation type="journal article" date="2022" name="Mol. Ecol. Resour.">
        <title>The genomes of chicory, endive, great burdock and yacon provide insights into Asteraceae palaeo-polyploidization history and plant inulin production.</title>
        <authorList>
            <person name="Fan W."/>
            <person name="Wang S."/>
            <person name="Wang H."/>
            <person name="Wang A."/>
            <person name="Jiang F."/>
            <person name="Liu H."/>
            <person name="Zhao H."/>
            <person name="Xu D."/>
            <person name="Zhang Y."/>
        </authorList>
    </citation>
    <scope>NUCLEOTIDE SEQUENCE [LARGE SCALE GENOMIC DNA]</scope>
    <source>
        <strain evidence="2">cv. Punajuju</strain>
    </source>
</reference>
<dbReference type="EMBL" id="CM042010">
    <property type="protein sequence ID" value="KAI3778907.1"/>
    <property type="molecule type" value="Genomic_DNA"/>
</dbReference>
<sequence length="123" mass="13937">MKPLRPSIYNDTTIEAPPTDHCRPHLPLSPPSTPPIQHNDLEICKASFGWLILSLLSDAEVRLADLSMVWEILNYAEPTVKRESFKIRVFLGKEEMMAVTWPAFAHMHPFAPSKQAQGCQVKE</sequence>
<gene>
    <name evidence="1" type="ORF">L2E82_08296</name>
</gene>
<protein>
    <submittedName>
        <fullName evidence="1">Uncharacterized protein</fullName>
    </submittedName>
</protein>
<evidence type="ECO:0000313" key="1">
    <source>
        <dbReference type="EMBL" id="KAI3778907.1"/>
    </source>
</evidence>
<organism evidence="1 2">
    <name type="scientific">Cichorium intybus</name>
    <name type="common">Chicory</name>
    <dbReference type="NCBI Taxonomy" id="13427"/>
    <lineage>
        <taxon>Eukaryota</taxon>
        <taxon>Viridiplantae</taxon>
        <taxon>Streptophyta</taxon>
        <taxon>Embryophyta</taxon>
        <taxon>Tracheophyta</taxon>
        <taxon>Spermatophyta</taxon>
        <taxon>Magnoliopsida</taxon>
        <taxon>eudicotyledons</taxon>
        <taxon>Gunneridae</taxon>
        <taxon>Pentapetalae</taxon>
        <taxon>asterids</taxon>
        <taxon>campanulids</taxon>
        <taxon>Asterales</taxon>
        <taxon>Asteraceae</taxon>
        <taxon>Cichorioideae</taxon>
        <taxon>Cichorieae</taxon>
        <taxon>Cichoriinae</taxon>
        <taxon>Cichorium</taxon>
    </lineage>
</organism>
<accession>A0ACB9G647</accession>
<dbReference type="Proteomes" id="UP001055811">
    <property type="component" value="Linkage Group LG02"/>
</dbReference>